<dbReference type="Gene3D" id="3.40.50.1820">
    <property type="entry name" value="alpha/beta hydrolase"/>
    <property type="match status" value="1"/>
</dbReference>
<dbReference type="Proteomes" id="UP001320148">
    <property type="component" value="Chromosome"/>
</dbReference>
<evidence type="ECO:0000259" key="1">
    <source>
        <dbReference type="Pfam" id="PF00326"/>
    </source>
</evidence>
<gene>
    <name evidence="2" type="ORF">DSLASN_11110</name>
</gene>
<dbReference type="SUPFAM" id="SSF53474">
    <property type="entry name" value="alpha/beta-Hydrolases"/>
    <property type="match status" value="1"/>
</dbReference>
<keyword evidence="3" id="KW-1185">Reference proteome</keyword>
<dbReference type="RefSeq" id="WP_236891724.1">
    <property type="nucleotide sequence ID" value="NZ_AP024488.1"/>
</dbReference>
<dbReference type="InterPro" id="IPR001375">
    <property type="entry name" value="Peptidase_S9_cat"/>
</dbReference>
<name>A0ABM7PE97_9BACT</name>
<feature type="domain" description="Peptidase S9 prolyl oligopeptidase catalytic" evidence="1">
    <location>
        <begin position="129"/>
        <end position="269"/>
    </location>
</feature>
<keyword evidence="2" id="KW-0378">Hydrolase</keyword>
<accession>A0ABM7PE97</accession>
<dbReference type="GO" id="GO:0016787">
    <property type="term" value="F:hydrolase activity"/>
    <property type="evidence" value="ECO:0007669"/>
    <property type="project" value="UniProtKB-KW"/>
</dbReference>
<sequence length="270" mass="29957">MSIYPWIKDRFFGAPVNGWQWPEPYAGKESWQELSFTSPTGAKMAGLYGPAATDSPRGNIVCAHPMKSAAKGFYLKSGMADALREEGYNVLLFDFNGFGDSENIDFEWPGDVLAAGRELKKLSPSLPQGLLGVSMGGAMGICACSNPDHDFDVVVAEGAFTSLEEFWVHFPTRYYVIKVTSLFVPKSETNKMKAIHHAPCLKKLKRILFIHGEEDHLSPPEMGHRFNEATNIPSELWTVPGAGHIECVDTAPEAYRERVLDFFNRHLGAE</sequence>
<dbReference type="PANTHER" id="PTHR12277">
    <property type="entry name" value="ALPHA/BETA HYDROLASE DOMAIN-CONTAINING PROTEIN"/>
    <property type="match status" value="1"/>
</dbReference>
<proteinExistence type="predicted"/>
<dbReference type="Pfam" id="PF00326">
    <property type="entry name" value="Peptidase_S9"/>
    <property type="match status" value="1"/>
</dbReference>
<dbReference type="EMBL" id="AP024488">
    <property type="protein sequence ID" value="BCS95479.1"/>
    <property type="molecule type" value="Genomic_DNA"/>
</dbReference>
<dbReference type="InterPro" id="IPR029058">
    <property type="entry name" value="AB_hydrolase_fold"/>
</dbReference>
<evidence type="ECO:0000313" key="2">
    <source>
        <dbReference type="EMBL" id="BCS95479.1"/>
    </source>
</evidence>
<organism evidence="2 3">
    <name type="scientific">Desulfoluna limicola</name>
    <dbReference type="NCBI Taxonomy" id="2810562"/>
    <lineage>
        <taxon>Bacteria</taxon>
        <taxon>Pseudomonadati</taxon>
        <taxon>Thermodesulfobacteriota</taxon>
        <taxon>Desulfobacteria</taxon>
        <taxon>Desulfobacterales</taxon>
        <taxon>Desulfolunaceae</taxon>
        <taxon>Desulfoluna</taxon>
    </lineage>
</organism>
<evidence type="ECO:0000313" key="3">
    <source>
        <dbReference type="Proteomes" id="UP001320148"/>
    </source>
</evidence>
<reference evidence="2 3" key="1">
    <citation type="submission" date="2021-02" db="EMBL/GenBank/DDBJ databases">
        <title>Complete genome of Desulfoluna sp. strain ASN36.</title>
        <authorList>
            <person name="Takahashi A."/>
            <person name="Kojima H."/>
            <person name="Fukui M."/>
        </authorList>
    </citation>
    <scope>NUCLEOTIDE SEQUENCE [LARGE SCALE GENOMIC DNA]</scope>
    <source>
        <strain evidence="2 3">ASN36</strain>
    </source>
</reference>
<protein>
    <submittedName>
        <fullName evidence="2">Alpha/beta hydrolase</fullName>
    </submittedName>
</protein>
<dbReference type="PANTHER" id="PTHR12277:SF81">
    <property type="entry name" value="PROTEIN ABHD13"/>
    <property type="match status" value="1"/>
</dbReference>